<proteinExistence type="predicted"/>
<feature type="compositionally biased region" description="Pro residues" evidence="1">
    <location>
        <begin position="45"/>
        <end position="55"/>
    </location>
</feature>
<protein>
    <submittedName>
        <fullName evidence="2">Uncharacterized protein</fullName>
    </submittedName>
</protein>
<comment type="caution">
    <text evidence="2">The sequence shown here is derived from an EMBL/GenBank/DDBJ whole genome shotgun (WGS) entry which is preliminary data.</text>
</comment>
<keyword evidence="3" id="KW-1185">Reference proteome</keyword>
<evidence type="ECO:0000256" key="1">
    <source>
        <dbReference type="SAM" id="MobiDB-lite"/>
    </source>
</evidence>
<reference evidence="2 3" key="1">
    <citation type="submission" date="2019-03" db="EMBL/GenBank/DDBJ databases">
        <title>First draft genome of Liparis tanakae, snailfish: a comprehensive survey of snailfish specific genes.</title>
        <authorList>
            <person name="Kim W."/>
            <person name="Song I."/>
            <person name="Jeong J.-H."/>
            <person name="Kim D."/>
            <person name="Kim S."/>
            <person name="Ryu S."/>
            <person name="Song J.Y."/>
            <person name="Lee S.K."/>
        </authorList>
    </citation>
    <scope>NUCLEOTIDE SEQUENCE [LARGE SCALE GENOMIC DNA]</scope>
    <source>
        <tissue evidence="2">Muscle</tissue>
    </source>
</reference>
<dbReference type="AlphaFoldDB" id="A0A4Z2EC68"/>
<sequence length="191" mass="19226">MAAFPGAVPSGGMADLLHSRLPTGSFTSLELEEDNLLQSAGGHFPPSPPSPPASRPPTACSSLTSSSSLTAAPSAPAPTERTFPRTHASHALTKSPTPSPRGGRYGGEHVASPYGDHASSPHAGAFQADAPLLLEPKQQLPQFSAAFGHQLAAHSGIPKDVQPSHSSTAPPAGFSIVGATAASANSATQSK</sequence>
<organism evidence="2 3">
    <name type="scientific">Liparis tanakae</name>
    <name type="common">Tanaka's snailfish</name>
    <dbReference type="NCBI Taxonomy" id="230148"/>
    <lineage>
        <taxon>Eukaryota</taxon>
        <taxon>Metazoa</taxon>
        <taxon>Chordata</taxon>
        <taxon>Craniata</taxon>
        <taxon>Vertebrata</taxon>
        <taxon>Euteleostomi</taxon>
        <taxon>Actinopterygii</taxon>
        <taxon>Neopterygii</taxon>
        <taxon>Teleostei</taxon>
        <taxon>Neoteleostei</taxon>
        <taxon>Acanthomorphata</taxon>
        <taxon>Eupercaria</taxon>
        <taxon>Perciformes</taxon>
        <taxon>Cottioidei</taxon>
        <taxon>Cottales</taxon>
        <taxon>Liparidae</taxon>
        <taxon>Liparis</taxon>
    </lineage>
</organism>
<evidence type="ECO:0000313" key="2">
    <source>
        <dbReference type="EMBL" id="TNN26331.1"/>
    </source>
</evidence>
<feature type="region of interest" description="Disordered" evidence="1">
    <location>
        <begin position="28"/>
        <end position="133"/>
    </location>
</feature>
<evidence type="ECO:0000313" key="3">
    <source>
        <dbReference type="Proteomes" id="UP000314294"/>
    </source>
</evidence>
<dbReference type="Proteomes" id="UP000314294">
    <property type="component" value="Unassembled WGS sequence"/>
</dbReference>
<gene>
    <name evidence="2" type="ORF">EYF80_063532</name>
</gene>
<dbReference type="EMBL" id="SRLO01010457">
    <property type="protein sequence ID" value="TNN26331.1"/>
    <property type="molecule type" value="Genomic_DNA"/>
</dbReference>
<accession>A0A4Z2EC68</accession>
<feature type="compositionally biased region" description="Low complexity" evidence="1">
    <location>
        <begin position="56"/>
        <end position="79"/>
    </location>
</feature>
<dbReference type="OrthoDB" id="10038011at2759"/>
<feature type="region of interest" description="Disordered" evidence="1">
    <location>
        <begin position="154"/>
        <end position="174"/>
    </location>
</feature>
<name>A0A4Z2EC68_9TELE</name>